<dbReference type="STRING" id="331113.SNE_A08860"/>
<evidence type="ECO:0000313" key="2">
    <source>
        <dbReference type="Proteomes" id="UP000000496"/>
    </source>
</evidence>
<dbReference type="KEGG" id="sng:SNE_A08860"/>
<accession>F8L7N0</accession>
<keyword evidence="2" id="KW-1185">Reference proteome</keyword>
<gene>
    <name evidence="1" type="ordered locus">SNE_A08860</name>
</gene>
<reference key="1">
    <citation type="journal article" date="2011" name="Mol. Biol. Evol.">
        <title>Unity in variety -- the pan-genome of the Chlamydiae.</title>
        <authorList>
            <person name="Collingro A."/>
            <person name="Tischler P."/>
            <person name="Weinmaier T."/>
            <person name="Penz T."/>
            <person name="Heinz E."/>
            <person name="Brunham R.C."/>
            <person name="Read T.D."/>
            <person name="Bavoil P.M."/>
            <person name="Sachse K."/>
            <person name="Kahane S."/>
            <person name="Friedman M.G."/>
            <person name="Rattei T."/>
            <person name="Myers G.S.A."/>
            <person name="Horn M."/>
        </authorList>
    </citation>
    <scope>NUCLEOTIDE SEQUENCE</scope>
    <source>
        <strain>Z</strain>
    </source>
</reference>
<dbReference type="AlphaFoldDB" id="F8L7N0"/>
<sequence>MLNYARIGQFEESDNIYFNLISILSGGDISPETFKKHVEIVKNGQNFNPTLKNYSFDRSKEIIQKYNYIVNQIHNQFMAEDPDYRDLHDKYVRETLYLDARTEFSDTPVMAVRGIQVVPGSSFTSLEHQFNIPNSTMLTSGGHPHQGTGLIIPGINDPYIASDDAWKKRMILWSKGAVCYSLDVNKSILYANRVVSAYDDKQGKTDGFLLVTSLPESASLADHGYHELTDEETQTARTNYEVISTQTRPEFTIGAFPIKKDGTIGAFIVNPIVDATAKKHFEKTLVTNPTYEKLFNAGQKGENIHELNLSTTPNPAVDEFERALPSKEHHEIRSAIKFDRPAQTGFLQTQAKYFASRLFPQTEPSTGLLQSQVKHLAALHAKYTS</sequence>
<reference evidence="1 2" key="2">
    <citation type="journal article" date="2011" name="Mol. Biol. Evol.">
        <title>Unity in variety--the pan-genome of the Chlamydiae.</title>
        <authorList>
            <person name="Collingro A."/>
            <person name="Tischler P."/>
            <person name="Weinmaier T."/>
            <person name="Penz T."/>
            <person name="Heinz E."/>
            <person name="Brunham R.C."/>
            <person name="Read T.D."/>
            <person name="Bavoil P.M."/>
            <person name="Sachse K."/>
            <person name="Kahane S."/>
            <person name="Friedman M.G."/>
            <person name="Rattei T."/>
            <person name="Myers G.S."/>
            <person name="Horn M."/>
        </authorList>
    </citation>
    <scope>NUCLEOTIDE SEQUENCE [LARGE SCALE GENOMIC DNA]</scope>
    <source>
        <strain evidence="2">ATCC VR-1471 / Z</strain>
    </source>
</reference>
<organism evidence="1 2">
    <name type="scientific">Simkania negevensis (strain ATCC VR-1471 / DSM 27360 / Z)</name>
    <dbReference type="NCBI Taxonomy" id="331113"/>
    <lineage>
        <taxon>Bacteria</taxon>
        <taxon>Pseudomonadati</taxon>
        <taxon>Chlamydiota</taxon>
        <taxon>Chlamydiia</taxon>
        <taxon>Parachlamydiales</taxon>
        <taxon>Simkaniaceae</taxon>
        <taxon>Simkania</taxon>
    </lineage>
</organism>
<protein>
    <submittedName>
        <fullName evidence="1">Uncharacterized protein</fullName>
    </submittedName>
</protein>
<dbReference type="Proteomes" id="UP000000496">
    <property type="component" value="Chromosome gsn.131"/>
</dbReference>
<dbReference type="HOGENOM" id="CLU_717456_0_0_0"/>
<dbReference type="EMBL" id="FR872582">
    <property type="protein sequence ID" value="CCB88763.1"/>
    <property type="molecule type" value="Genomic_DNA"/>
</dbReference>
<proteinExistence type="predicted"/>
<name>F8L7N0_SIMNZ</name>
<evidence type="ECO:0000313" key="1">
    <source>
        <dbReference type="EMBL" id="CCB88763.1"/>
    </source>
</evidence>